<keyword evidence="3" id="KW-0233">DNA recombination</keyword>
<dbReference type="InterPro" id="IPR002104">
    <property type="entry name" value="Integrase_catalytic"/>
</dbReference>
<keyword evidence="6" id="KW-1185">Reference proteome</keyword>
<dbReference type="InterPro" id="IPR013762">
    <property type="entry name" value="Integrase-like_cat_sf"/>
</dbReference>
<comment type="similarity">
    <text evidence="1">Belongs to the 'phage' integrase family.</text>
</comment>
<keyword evidence="2" id="KW-0238">DNA-binding</keyword>
<reference evidence="6" key="1">
    <citation type="submission" date="2016-10" db="EMBL/GenBank/DDBJ databases">
        <authorList>
            <person name="Varghese N."/>
            <person name="Submissions S."/>
        </authorList>
    </citation>
    <scope>NUCLEOTIDE SEQUENCE [LARGE SCALE GENOMIC DNA]</scope>
    <source>
        <strain evidence="6">DSM 25329</strain>
    </source>
</reference>
<dbReference type="Pfam" id="PF13102">
    <property type="entry name" value="Phage_int_SAM_5"/>
    <property type="match status" value="1"/>
</dbReference>
<dbReference type="PANTHER" id="PTHR30349">
    <property type="entry name" value="PHAGE INTEGRASE-RELATED"/>
    <property type="match status" value="1"/>
</dbReference>
<evidence type="ECO:0000313" key="5">
    <source>
        <dbReference type="EMBL" id="SDD86186.1"/>
    </source>
</evidence>
<dbReference type="STRING" id="659014.SAMN04487996_102368"/>
<name>A0A1G6Y9C8_9BACT</name>
<dbReference type="CDD" id="cd01185">
    <property type="entry name" value="INTN1_C_like"/>
    <property type="match status" value="1"/>
</dbReference>
<dbReference type="Pfam" id="PF17293">
    <property type="entry name" value="Arm-DNA-bind_5"/>
    <property type="match status" value="1"/>
</dbReference>
<dbReference type="Gene3D" id="1.10.443.10">
    <property type="entry name" value="Intergrase catalytic core"/>
    <property type="match status" value="1"/>
</dbReference>
<dbReference type="Gene3D" id="1.10.150.130">
    <property type="match status" value="1"/>
</dbReference>
<dbReference type="EMBL" id="FNAN01000002">
    <property type="protein sequence ID" value="SDD86186.1"/>
    <property type="molecule type" value="Genomic_DNA"/>
</dbReference>
<proteinExistence type="inferred from homology"/>
<evidence type="ECO:0000256" key="2">
    <source>
        <dbReference type="ARBA" id="ARBA00023125"/>
    </source>
</evidence>
<feature type="domain" description="Tyr recombinase" evidence="4">
    <location>
        <begin position="202"/>
        <end position="372"/>
    </location>
</feature>
<dbReference type="GO" id="GO:0003677">
    <property type="term" value="F:DNA binding"/>
    <property type="evidence" value="ECO:0007669"/>
    <property type="project" value="UniProtKB-KW"/>
</dbReference>
<dbReference type="PANTHER" id="PTHR30349:SF64">
    <property type="entry name" value="PROPHAGE INTEGRASE INTD-RELATED"/>
    <property type="match status" value="1"/>
</dbReference>
<dbReference type="InterPro" id="IPR010998">
    <property type="entry name" value="Integrase_recombinase_N"/>
</dbReference>
<dbReference type="Proteomes" id="UP000198748">
    <property type="component" value="Unassembled WGS sequence"/>
</dbReference>
<dbReference type="GO" id="GO:0015074">
    <property type="term" value="P:DNA integration"/>
    <property type="evidence" value="ECO:0007669"/>
    <property type="project" value="InterPro"/>
</dbReference>
<dbReference type="GO" id="GO:0006310">
    <property type="term" value="P:DNA recombination"/>
    <property type="evidence" value="ECO:0007669"/>
    <property type="project" value="UniProtKB-KW"/>
</dbReference>
<evidence type="ECO:0000259" key="4">
    <source>
        <dbReference type="PROSITE" id="PS51898"/>
    </source>
</evidence>
<dbReference type="SUPFAM" id="SSF56349">
    <property type="entry name" value="DNA breaking-rejoining enzymes"/>
    <property type="match status" value="1"/>
</dbReference>
<evidence type="ECO:0000256" key="1">
    <source>
        <dbReference type="ARBA" id="ARBA00008857"/>
    </source>
</evidence>
<protein>
    <submittedName>
        <fullName evidence="5">Site-specific recombinase XerD</fullName>
    </submittedName>
</protein>
<dbReference type="Pfam" id="PF00589">
    <property type="entry name" value="Phage_integrase"/>
    <property type="match status" value="1"/>
</dbReference>
<accession>A0A1G6Y9C8</accession>
<dbReference type="AlphaFoldDB" id="A0A1G6Y9C8"/>
<dbReference type="RefSeq" id="WP_090146945.1">
    <property type="nucleotide sequence ID" value="NZ_FNAN01000002.1"/>
</dbReference>
<dbReference type="OrthoDB" id="9806835at2"/>
<organism evidence="5 6">
    <name type="scientific">Dyadobacter soli</name>
    <dbReference type="NCBI Taxonomy" id="659014"/>
    <lineage>
        <taxon>Bacteria</taxon>
        <taxon>Pseudomonadati</taxon>
        <taxon>Bacteroidota</taxon>
        <taxon>Cytophagia</taxon>
        <taxon>Cytophagales</taxon>
        <taxon>Spirosomataceae</taxon>
        <taxon>Dyadobacter</taxon>
    </lineage>
</organism>
<dbReference type="InterPro" id="IPR050090">
    <property type="entry name" value="Tyrosine_recombinase_XerCD"/>
</dbReference>
<dbReference type="InterPro" id="IPR011010">
    <property type="entry name" value="DNA_brk_join_enz"/>
</dbReference>
<dbReference type="InterPro" id="IPR035386">
    <property type="entry name" value="Arm-DNA-bind_5"/>
</dbReference>
<sequence length="375" mass="44357">MERTRSVKLREKALADGRRSLYLDYYPAIYIPETGKETRREFLKIYLYDKPANPQQREYNRISKAKAESIRSEREIQFINQNFDFADRLNSKRDFLAYFKQQMIKRNKSKGNYDNWYGTYKYLLLYTRGKCTFGQVDEKFCEGFKSFLGTVKSQKSEHSRLSENTKYTYFNKFRACVKEAFEDKLFAVNPILRVKGVPQGESHREFLTLEELKEVYQTECEHPVLKRAAIFSALSGLRWSDMIKLTWKEVQHSEMDGYFIRFTQQKTKGAETLHIPEQAFEQMGEREDDNERVFKGLKYSAHTNLQLARWIMKAGITKKITFHCFRHTYATLQLTLGTDIYTVSKLLGHRHLKTTEIYTKVIDKKKIEAAGRIKL</sequence>
<dbReference type="PROSITE" id="PS51898">
    <property type="entry name" value="TYR_RECOMBINASE"/>
    <property type="match status" value="1"/>
</dbReference>
<dbReference type="InterPro" id="IPR025269">
    <property type="entry name" value="SAM-like_dom"/>
</dbReference>
<evidence type="ECO:0000256" key="3">
    <source>
        <dbReference type="ARBA" id="ARBA00023172"/>
    </source>
</evidence>
<gene>
    <name evidence="5" type="ORF">SAMN04487996_102368</name>
</gene>
<evidence type="ECO:0000313" key="6">
    <source>
        <dbReference type="Proteomes" id="UP000198748"/>
    </source>
</evidence>